<reference evidence="1 2" key="1">
    <citation type="journal article" date="2021" name="Commun. Biol.">
        <title>Genomic insights into the host specific adaptation of the Pneumocystis genus.</title>
        <authorList>
            <person name="Cisse O.H."/>
            <person name="Ma L."/>
            <person name="Dekker J.P."/>
            <person name="Khil P.P."/>
            <person name="Youn J.-H."/>
            <person name="Brenchley J.M."/>
            <person name="Blair R."/>
            <person name="Pahar B."/>
            <person name="Chabe M."/>
            <person name="Van Rompay K.K.A."/>
            <person name="Keesler R."/>
            <person name="Sukura A."/>
            <person name="Hirsch V."/>
            <person name="Kutty G."/>
            <person name="Liu Y."/>
            <person name="Peng L."/>
            <person name="Chen J."/>
            <person name="Song J."/>
            <person name="Weissenbacher-Lang C."/>
            <person name="Xu J."/>
            <person name="Upham N.S."/>
            <person name="Stajich J.E."/>
            <person name="Cuomo C.A."/>
            <person name="Cushion M.T."/>
            <person name="Kovacs J.A."/>
        </authorList>
    </citation>
    <scope>NUCLEOTIDE SEQUENCE [LARGE SCALE GENOMIC DNA]</scope>
    <source>
        <strain evidence="1 2">RABM</strain>
    </source>
</reference>
<dbReference type="Proteomes" id="UP000768646">
    <property type="component" value="Unassembled WGS sequence"/>
</dbReference>
<name>A0ACB7CC30_9ASCO</name>
<evidence type="ECO:0000313" key="1">
    <source>
        <dbReference type="EMBL" id="KAG4304627.1"/>
    </source>
</evidence>
<protein>
    <submittedName>
        <fullName evidence="1">Uncharacterized protein</fullName>
    </submittedName>
</protein>
<dbReference type="EMBL" id="JABTEG010000007">
    <property type="protein sequence ID" value="KAG4304627.1"/>
    <property type="molecule type" value="Genomic_DNA"/>
</dbReference>
<keyword evidence="2" id="KW-1185">Reference proteome</keyword>
<comment type="caution">
    <text evidence="1">The sequence shown here is derived from an EMBL/GenBank/DDBJ whole genome shotgun (WGS) entry which is preliminary data.</text>
</comment>
<proteinExistence type="predicted"/>
<organism evidence="1 2">
    <name type="scientific">Pneumocystis oryctolagi</name>
    <dbReference type="NCBI Taxonomy" id="42067"/>
    <lineage>
        <taxon>Eukaryota</taxon>
        <taxon>Fungi</taxon>
        <taxon>Dikarya</taxon>
        <taxon>Ascomycota</taxon>
        <taxon>Taphrinomycotina</taxon>
        <taxon>Pneumocystomycetes</taxon>
        <taxon>Pneumocystaceae</taxon>
        <taxon>Pneumocystis</taxon>
    </lineage>
</organism>
<evidence type="ECO:0000313" key="2">
    <source>
        <dbReference type="Proteomes" id="UP000768646"/>
    </source>
</evidence>
<accession>A0ACB7CC30</accession>
<sequence length="412" mass="48008">MEQLKKELILETYEAFFQNPRESIFSDNCILTYVTTCISFSGSRNVFLQLIEYKNQINSKEEIVNLHITEKGLVSEVFSEIQFVNGPAWLVPGLDDNFYIDRKIHLLFIYIMEMDTDGKISSIHVFWDQSAVLKELEVISSNRRAWPIKLGKEQHYCIRNKENINTTYSKENQQKPSKKLSIFEPYEEPPREFYPVPVQPRSSAKPSLRPYEDLFVAKGTPISVKPPKACQKNHITMSKIQDIISNDTDSLEKNEIIIKKDPKYTHFEFNTPTEKELEEERRAILAKAKKGAALRSMVNNWDEYEQTPVHKPIQNTSNVTQENIDPDQKKTTLLSSRFYRADQTHFSFSDDTPTQETSAHIIQNRKYTEMQCSIFDCLSSSETQKENENIKKTDTITRLERDINAKWSFSED</sequence>
<gene>
    <name evidence="1" type="ORF">PORY_002020</name>
</gene>